<feature type="domain" description="Putative zinc-finger" evidence="4">
    <location>
        <begin position="9"/>
        <end position="37"/>
    </location>
</feature>
<dbReference type="Gene3D" id="1.10.10.1320">
    <property type="entry name" value="Anti-sigma factor, zinc-finger domain"/>
    <property type="match status" value="1"/>
</dbReference>
<dbReference type="InterPro" id="IPR041916">
    <property type="entry name" value="Anti_sigma_zinc_sf"/>
</dbReference>
<evidence type="ECO:0000256" key="3">
    <source>
        <dbReference type="SAM" id="Phobius"/>
    </source>
</evidence>
<dbReference type="STRING" id="745820.SAMN04488053_10447"/>
<keyword evidence="3" id="KW-1133">Transmembrane helix</keyword>
<dbReference type="RefSeq" id="WP_090842484.1">
    <property type="nucleotide sequence ID" value="NZ_FNIL01000004.1"/>
</dbReference>
<accession>A0A1H0ESM8</accession>
<proteinExistence type="inferred from homology"/>
<evidence type="ECO:0000313" key="6">
    <source>
        <dbReference type="Proteomes" id="UP000198778"/>
    </source>
</evidence>
<feature type="transmembrane region" description="Helical" evidence="3">
    <location>
        <begin position="88"/>
        <end position="108"/>
    </location>
</feature>
<dbReference type="AlphaFoldDB" id="A0A1H0ESM8"/>
<keyword evidence="6" id="KW-1185">Reference proteome</keyword>
<evidence type="ECO:0000259" key="4">
    <source>
        <dbReference type="Pfam" id="PF13490"/>
    </source>
</evidence>
<sequence length="211" mass="23709">MACSREKQTLINQYMDEEMTLQETKQFEEHVNSCAECKQHVTELKKTIAIVQSASHFEAPASLTANVMNKLPKQPKTKKWQMWMRKNPMIITAATFFLIFLVSLSAAFGGEDEIVVRGEGHFIINESERIVIVPEGSSISGDLLIRNGDVEVNGEVEGDVTVINGEHLQASTAQISGDIEEINEAFEWIWYELKNFFTKVIPLGNNDGSEE</sequence>
<evidence type="ECO:0000313" key="5">
    <source>
        <dbReference type="EMBL" id="SDN85360.1"/>
    </source>
</evidence>
<reference evidence="6" key="1">
    <citation type="submission" date="2016-10" db="EMBL/GenBank/DDBJ databases">
        <authorList>
            <person name="Varghese N."/>
            <person name="Submissions S."/>
        </authorList>
    </citation>
    <scope>NUCLEOTIDE SEQUENCE [LARGE SCALE GENOMIC DNA]</scope>
    <source>
        <strain evidence="6">CGMCC 1.10369</strain>
    </source>
</reference>
<organism evidence="5 6">
    <name type="scientific">Alkalicoccus daliensis</name>
    <dbReference type="NCBI Taxonomy" id="745820"/>
    <lineage>
        <taxon>Bacteria</taxon>
        <taxon>Bacillati</taxon>
        <taxon>Bacillota</taxon>
        <taxon>Bacilli</taxon>
        <taxon>Bacillales</taxon>
        <taxon>Bacillaceae</taxon>
        <taxon>Alkalicoccus</taxon>
    </lineage>
</organism>
<name>A0A1H0ESM8_9BACI</name>
<comment type="similarity">
    <text evidence="1">Belongs to the zinc-associated anti-sigma factor (ZAS) superfamily. Anti-sigma-W factor family.</text>
</comment>
<dbReference type="Proteomes" id="UP000198778">
    <property type="component" value="Unassembled WGS sequence"/>
</dbReference>
<protein>
    <recommendedName>
        <fullName evidence="2">Anti-sigma-W factor RsiW</fullName>
    </recommendedName>
</protein>
<gene>
    <name evidence="5" type="ORF">SAMN04488053_10447</name>
</gene>
<evidence type="ECO:0000256" key="1">
    <source>
        <dbReference type="ARBA" id="ARBA00024353"/>
    </source>
</evidence>
<keyword evidence="3" id="KW-0472">Membrane</keyword>
<keyword evidence="3 5" id="KW-0812">Transmembrane</keyword>
<dbReference type="EMBL" id="FNIL01000004">
    <property type="protein sequence ID" value="SDN85360.1"/>
    <property type="molecule type" value="Genomic_DNA"/>
</dbReference>
<dbReference type="OrthoDB" id="9782842at2"/>
<evidence type="ECO:0000256" key="2">
    <source>
        <dbReference type="ARBA" id="ARBA00024438"/>
    </source>
</evidence>
<dbReference type="InterPro" id="IPR027383">
    <property type="entry name" value="Znf_put"/>
</dbReference>
<dbReference type="Pfam" id="PF13490">
    <property type="entry name" value="zf-HC2"/>
    <property type="match status" value="1"/>
</dbReference>